<sequence>MTQNTKGDVKTVDNQLSDSSRSAAIVHLCLCLKLLDVRVPEVIDIREEAVLKCKFDLEGDELYSVKWYKEELEFFRYMPDNTPRVQTFPVDGVHVLVSEIQYM</sequence>
<name>A0ABR1B5K4_POLSC</name>
<dbReference type="PANTHER" id="PTHR21261">
    <property type="entry name" value="BEAT PROTEIN"/>
    <property type="match status" value="1"/>
</dbReference>
<reference evidence="1 2" key="1">
    <citation type="submission" date="2023-09" db="EMBL/GenBank/DDBJ databases">
        <title>Genomes of two closely related lineages of the louse Polyplax serrata with different host specificities.</title>
        <authorList>
            <person name="Martinu J."/>
            <person name="Tarabai H."/>
            <person name="Stefka J."/>
            <person name="Hypsa V."/>
        </authorList>
    </citation>
    <scope>NUCLEOTIDE SEQUENCE [LARGE SCALE GENOMIC DNA]</scope>
    <source>
        <strain evidence="1">98ZLc_SE</strain>
    </source>
</reference>
<evidence type="ECO:0000313" key="1">
    <source>
        <dbReference type="EMBL" id="KAK6635242.1"/>
    </source>
</evidence>
<proteinExistence type="predicted"/>
<dbReference type="Proteomes" id="UP001359485">
    <property type="component" value="Unassembled WGS sequence"/>
</dbReference>
<gene>
    <name evidence="1" type="ORF">RUM44_000493</name>
</gene>
<comment type="caution">
    <text evidence="1">The sequence shown here is derived from an EMBL/GenBank/DDBJ whole genome shotgun (WGS) entry which is preliminary data.</text>
</comment>
<dbReference type="EMBL" id="JAWJWF010000003">
    <property type="protein sequence ID" value="KAK6635242.1"/>
    <property type="molecule type" value="Genomic_DNA"/>
</dbReference>
<keyword evidence="2" id="KW-1185">Reference proteome</keyword>
<dbReference type="PANTHER" id="PTHR21261:SF15">
    <property type="entry name" value="BEATEN PATH IIIA, ISOFORM D-RELATED"/>
    <property type="match status" value="1"/>
</dbReference>
<evidence type="ECO:0000313" key="2">
    <source>
        <dbReference type="Proteomes" id="UP001359485"/>
    </source>
</evidence>
<protein>
    <submittedName>
        <fullName evidence="1">Uncharacterized protein</fullName>
    </submittedName>
</protein>
<organism evidence="1 2">
    <name type="scientific">Polyplax serrata</name>
    <name type="common">Common mouse louse</name>
    <dbReference type="NCBI Taxonomy" id="468196"/>
    <lineage>
        <taxon>Eukaryota</taxon>
        <taxon>Metazoa</taxon>
        <taxon>Ecdysozoa</taxon>
        <taxon>Arthropoda</taxon>
        <taxon>Hexapoda</taxon>
        <taxon>Insecta</taxon>
        <taxon>Pterygota</taxon>
        <taxon>Neoptera</taxon>
        <taxon>Paraneoptera</taxon>
        <taxon>Psocodea</taxon>
        <taxon>Troctomorpha</taxon>
        <taxon>Phthiraptera</taxon>
        <taxon>Anoplura</taxon>
        <taxon>Polyplacidae</taxon>
        <taxon>Polyplax</taxon>
    </lineage>
</organism>
<accession>A0ABR1B5K4</accession>